<accession>A0A210P9Y8</accession>
<dbReference type="PANTHER" id="PTHR30185:SF9">
    <property type="entry name" value="MANNITOL-SPECIFIC PHOSPHOTRANSFERASE ENZYME IIA COMPONENT"/>
    <property type="match status" value="1"/>
</dbReference>
<proteinExistence type="predicted"/>
<keyword evidence="1" id="KW-0812">Transmembrane</keyword>
<evidence type="ECO:0008006" key="4">
    <source>
        <dbReference type="Google" id="ProtNLM"/>
    </source>
</evidence>
<protein>
    <recommendedName>
        <fullName evidence="4">Mga helix-turn-helix domain-containing protein</fullName>
    </recommendedName>
</protein>
<organism evidence="2 3">
    <name type="scientific">Companilactobacillus kimchii</name>
    <dbReference type="NCBI Taxonomy" id="2801452"/>
    <lineage>
        <taxon>Bacteria</taxon>
        <taxon>Bacillati</taxon>
        <taxon>Bacillota</taxon>
        <taxon>Bacilli</taxon>
        <taxon>Lactobacillales</taxon>
        <taxon>Lactobacillaceae</taxon>
        <taxon>Companilactobacillus</taxon>
    </lineage>
</organism>
<dbReference type="PANTHER" id="PTHR30185">
    <property type="entry name" value="CRYPTIC BETA-GLUCOSIDE BGL OPERON ANTITERMINATOR"/>
    <property type="match status" value="1"/>
</dbReference>
<gene>
    <name evidence="2" type="ORF">LKACC12383_00912</name>
</gene>
<name>A0A210P9Y8_9LACO</name>
<evidence type="ECO:0000256" key="1">
    <source>
        <dbReference type="SAM" id="Phobius"/>
    </source>
</evidence>
<comment type="caution">
    <text evidence="2">The sequence shown here is derived from an EMBL/GenBank/DDBJ whole genome shotgun (WGS) entry which is preliminary data.</text>
</comment>
<sequence length="127" mass="15167">MLDDRETVVLKQIIHFQVSKSFELERKLNLTPRQLSYSLKKINIELKRNNLSSITRSNSGQFFIPNESKNFLEKQIQNIPDTNRYFNEDQRMYLIILYLLTSGEIVSLVHIYEFLNVRQIVKFKLNI</sequence>
<keyword evidence="1" id="KW-1133">Transmembrane helix</keyword>
<keyword evidence="1" id="KW-0472">Membrane</keyword>
<dbReference type="EMBL" id="MXAL01000004">
    <property type="protein sequence ID" value="OWF33307.1"/>
    <property type="molecule type" value="Genomic_DNA"/>
</dbReference>
<dbReference type="InterPro" id="IPR050661">
    <property type="entry name" value="BglG_antiterminators"/>
</dbReference>
<evidence type="ECO:0000313" key="2">
    <source>
        <dbReference type="EMBL" id="OWF33307.1"/>
    </source>
</evidence>
<reference evidence="2 3" key="1">
    <citation type="submission" date="2017-03" db="EMBL/GenBank/DDBJ databases">
        <title>Genome sequence of Lactobacillus kimchii KACC 12383.</title>
        <authorList>
            <person name="Chun J."/>
        </authorList>
    </citation>
    <scope>NUCLEOTIDE SEQUENCE [LARGE SCALE GENOMIC DNA]</scope>
    <source>
        <strain evidence="2 3">KACC 12383</strain>
    </source>
</reference>
<feature type="transmembrane region" description="Helical" evidence="1">
    <location>
        <begin position="92"/>
        <end position="115"/>
    </location>
</feature>
<dbReference type="Proteomes" id="UP000196649">
    <property type="component" value="Unassembled WGS sequence"/>
</dbReference>
<evidence type="ECO:0000313" key="3">
    <source>
        <dbReference type="Proteomes" id="UP000196649"/>
    </source>
</evidence>
<dbReference type="AlphaFoldDB" id="A0A210P9Y8"/>